<evidence type="ECO:0000256" key="1">
    <source>
        <dbReference type="ARBA" id="ARBA00023002"/>
    </source>
</evidence>
<dbReference type="Pfam" id="PF01266">
    <property type="entry name" value="DAO"/>
    <property type="match status" value="1"/>
</dbReference>
<dbReference type="GO" id="GO:0016491">
    <property type="term" value="F:oxidoreductase activity"/>
    <property type="evidence" value="ECO:0007669"/>
    <property type="project" value="UniProtKB-KW"/>
</dbReference>
<dbReference type="KEGG" id="apra:G3A50_18175"/>
<keyword evidence="4" id="KW-1185">Reference proteome</keyword>
<evidence type="ECO:0000313" key="4">
    <source>
        <dbReference type="Proteomes" id="UP000464751"/>
    </source>
</evidence>
<gene>
    <name evidence="3" type="ORF">G3A50_18175</name>
</gene>
<dbReference type="PANTHER" id="PTHR13847:SF281">
    <property type="entry name" value="FAD DEPENDENT OXIDOREDUCTASE DOMAIN-CONTAINING PROTEIN"/>
    <property type="match status" value="1"/>
</dbReference>
<dbReference type="AlphaFoldDB" id="A0A6P1YR97"/>
<dbReference type="PANTHER" id="PTHR13847">
    <property type="entry name" value="SARCOSINE DEHYDROGENASE-RELATED"/>
    <property type="match status" value="1"/>
</dbReference>
<name>A0A6P1YR97_9HYPH</name>
<organism evidence="3 4">
    <name type="scientific">Ancylobacter pratisalsi</name>
    <dbReference type="NCBI Taxonomy" id="1745854"/>
    <lineage>
        <taxon>Bacteria</taxon>
        <taxon>Pseudomonadati</taxon>
        <taxon>Pseudomonadota</taxon>
        <taxon>Alphaproteobacteria</taxon>
        <taxon>Hyphomicrobiales</taxon>
        <taxon>Xanthobacteraceae</taxon>
        <taxon>Ancylobacter</taxon>
    </lineage>
</organism>
<evidence type="ECO:0000313" key="3">
    <source>
        <dbReference type="EMBL" id="QIB35420.1"/>
    </source>
</evidence>
<dbReference type="EMBL" id="CP048630">
    <property type="protein sequence ID" value="QIB35420.1"/>
    <property type="molecule type" value="Genomic_DNA"/>
</dbReference>
<dbReference type="InterPro" id="IPR036188">
    <property type="entry name" value="FAD/NAD-bd_sf"/>
</dbReference>
<protein>
    <submittedName>
        <fullName evidence="3">FAD-binding oxidoreductase</fullName>
    </submittedName>
</protein>
<dbReference type="GO" id="GO:0005737">
    <property type="term" value="C:cytoplasm"/>
    <property type="evidence" value="ECO:0007669"/>
    <property type="project" value="TreeGrafter"/>
</dbReference>
<dbReference type="RefSeq" id="WP_163076560.1">
    <property type="nucleotide sequence ID" value="NZ_CP048630.1"/>
</dbReference>
<evidence type="ECO:0000259" key="2">
    <source>
        <dbReference type="Pfam" id="PF01266"/>
    </source>
</evidence>
<keyword evidence="1" id="KW-0560">Oxidoreductase</keyword>
<reference evidence="3 4" key="1">
    <citation type="submission" date="2020-02" db="EMBL/GenBank/DDBJ databases">
        <authorList>
            <person name="Li G."/>
        </authorList>
    </citation>
    <scope>NUCLEOTIDE SEQUENCE [LARGE SCALE GENOMIC DNA]</scope>
    <source>
        <strain evidence="3 4">DSM 102029</strain>
    </source>
</reference>
<dbReference type="InterPro" id="IPR006076">
    <property type="entry name" value="FAD-dep_OxRdtase"/>
</dbReference>
<proteinExistence type="predicted"/>
<feature type="domain" description="FAD dependent oxidoreductase" evidence="2">
    <location>
        <begin position="39"/>
        <end position="388"/>
    </location>
</feature>
<dbReference type="Gene3D" id="3.50.50.60">
    <property type="entry name" value="FAD/NAD(P)-binding domain"/>
    <property type="match status" value="1"/>
</dbReference>
<dbReference type="Gene3D" id="3.30.9.10">
    <property type="entry name" value="D-Amino Acid Oxidase, subunit A, domain 2"/>
    <property type="match status" value="1"/>
</dbReference>
<sequence length="430" mass="46008">MQPTMVTGSPFDTFYGALAFGRDEVPAPRRRLTQDIDCDVCVIGAGFAGLWTARALAARGHEVVVIDRARVGAGASGRNAGFVGPGFSLDLEQLVRRVGIEPARALWALSREGVEMVRALAHGAGPDAALRPVAGRLDVWMNEDEARNRRRADWLAHRFDTPCEPWSTRELQDVLRTPTYQQALHFPEAFHLDPLALALHLANDLETQGVRLFEATEAREGDLAGVRKHVQTESGRVRAHHVVLCAGVPSGRVLPAAGRAVMPISSAIGVSEDLGDRLGAVVQYAGGVCDPRRAGPSFRRIGDRLLWGSGASTRAAPPRRLAARLAGEIGAVFPTLKGVRIEHAWVGTMAYAVHAMPLIGRLEPGVWIASGLGGRGVAMAAIAGELVAAGIVESDERWKMFAPFGLVDTGGALGRLAAELRLRAASLRRQ</sequence>
<dbReference type="Proteomes" id="UP000464751">
    <property type="component" value="Chromosome"/>
</dbReference>
<accession>A0A6P1YR97</accession>
<dbReference type="SUPFAM" id="SSF51905">
    <property type="entry name" value="FAD/NAD(P)-binding domain"/>
    <property type="match status" value="1"/>
</dbReference>